<dbReference type="EMBL" id="JAYMYQ010000003">
    <property type="protein sequence ID" value="KAK7345161.1"/>
    <property type="molecule type" value="Genomic_DNA"/>
</dbReference>
<sequence>MSIFVSISSDFKLTTPVLIVDFDLSKLLREDFCGIFSLHRGACGLGGVCYWKKVQKKEQGVEEDLKIELEIKSSSNAPHKFQLKELLSATGNFHSSNKLACCHPNPYERPSMRTVLQVLIGEAAPPFVVFEKPAFTWPAMPPVINEELNSHTPASQNEPITELINLSKKESGSIKMGKVYINSILDFVGYCYQRMCLTQVIKPQDM</sequence>
<evidence type="ECO:0000313" key="2">
    <source>
        <dbReference type="Proteomes" id="UP001367508"/>
    </source>
</evidence>
<dbReference type="AlphaFoldDB" id="A0AAN9M0H1"/>
<keyword evidence="2" id="KW-1185">Reference proteome</keyword>
<comment type="caution">
    <text evidence="1">The sequence shown here is derived from an EMBL/GenBank/DDBJ whole genome shotgun (WGS) entry which is preliminary data.</text>
</comment>
<reference evidence="1 2" key="1">
    <citation type="submission" date="2024-01" db="EMBL/GenBank/DDBJ databases">
        <title>The genomes of 5 underutilized Papilionoideae crops provide insights into root nodulation and disease resistanc.</title>
        <authorList>
            <person name="Jiang F."/>
        </authorList>
    </citation>
    <scope>NUCLEOTIDE SEQUENCE [LARGE SCALE GENOMIC DNA]</scope>
    <source>
        <strain evidence="1">LVBAO_FW01</strain>
        <tissue evidence="1">Leaves</tissue>
    </source>
</reference>
<organism evidence="1 2">
    <name type="scientific">Canavalia gladiata</name>
    <name type="common">Sword bean</name>
    <name type="synonym">Dolichos gladiatus</name>
    <dbReference type="NCBI Taxonomy" id="3824"/>
    <lineage>
        <taxon>Eukaryota</taxon>
        <taxon>Viridiplantae</taxon>
        <taxon>Streptophyta</taxon>
        <taxon>Embryophyta</taxon>
        <taxon>Tracheophyta</taxon>
        <taxon>Spermatophyta</taxon>
        <taxon>Magnoliopsida</taxon>
        <taxon>eudicotyledons</taxon>
        <taxon>Gunneridae</taxon>
        <taxon>Pentapetalae</taxon>
        <taxon>rosids</taxon>
        <taxon>fabids</taxon>
        <taxon>Fabales</taxon>
        <taxon>Fabaceae</taxon>
        <taxon>Papilionoideae</taxon>
        <taxon>50 kb inversion clade</taxon>
        <taxon>NPAAA clade</taxon>
        <taxon>indigoferoid/millettioid clade</taxon>
        <taxon>Phaseoleae</taxon>
        <taxon>Canavalia</taxon>
    </lineage>
</organism>
<protein>
    <submittedName>
        <fullName evidence="1">Uncharacterized protein</fullName>
    </submittedName>
</protein>
<evidence type="ECO:0000313" key="1">
    <source>
        <dbReference type="EMBL" id="KAK7345161.1"/>
    </source>
</evidence>
<gene>
    <name evidence="1" type="ORF">VNO77_15676</name>
</gene>
<name>A0AAN9M0H1_CANGL</name>
<accession>A0AAN9M0H1</accession>
<proteinExistence type="predicted"/>
<dbReference type="Proteomes" id="UP001367508">
    <property type="component" value="Unassembled WGS sequence"/>
</dbReference>